<proteinExistence type="predicted"/>
<dbReference type="Proteomes" id="UP000217141">
    <property type="component" value="Chromosome I"/>
</dbReference>
<evidence type="ECO:0000313" key="3">
    <source>
        <dbReference type="Proteomes" id="UP000217141"/>
    </source>
</evidence>
<dbReference type="Pfam" id="PF11650">
    <property type="entry name" value="P22_Tail-4"/>
    <property type="match status" value="1"/>
</dbReference>
<accession>A0A249MVJ0</accession>
<gene>
    <name evidence="2" type="ORF">CJD35_13680</name>
</gene>
<dbReference type="InterPro" id="IPR020362">
    <property type="entry name" value="Tail_accessory_Gp4"/>
</dbReference>
<dbReference type="AlphaFoldDB" id="A0A249MVJ0"/>
<dbReference type="RefSeq" id="WP_095687148.1">
    <property type="nucleotide sequence ID" value="NZ_CP022745.1"/>
</dbReference>
<organism evidence="2 3">
    <name type="scientific">Sphingobium xenophagum</name>
    <dbReference type="NCBI Taxonomy" id="121428"/>
    <lineage>
        <taxon>Bacteria</taxon>
        <taxon>Pseudomonadati</taxon>
        <taxon>Pseudomonadota</taxon>
        <taxon>Alphaproteobacteria</taxon>
        <taxon>Sphingomonadales</taxon>
        <taxon>Sphingomonadaceae</taxon>
        <taxon>Sphingobium</taxon>
    </lineage>
</organism>
<reference evidence="2 3" key="1">
    <citation type="submission" date="2017-08" db="EMBL/GenBank/DDBJ databases">
        <title>Whole Genome Sequence of Sphingobium hydrophobicum C1: Insights into Adaption to the Electronic-waste Contaminated Sediment.</title>
        <authorList>
            <person name="Song D."/>
            <person name="Chen X."/>
            <person name="Xu M."/>
        </authorList>
    </citation>
    <scope>NUCLEOTIDE SEQUENCE [LARGE SCALE GENOMIC DNA]</scope>
    <source>
        <strain evidence="2 3">C1</strain>
    </source>
</reference>
<protein>
    <submittedName>
        <fullName evidence="2">Uncharacterized protein</fullName>
    </submittedName>
</protein>
<feature type="region of interest" description="Disordered" evidence="1">
    <location>
        <begin position="1"/>
        <end position="21"/>
    </location>
</feature>
<dbReference type="InterPro" id="IPR038258">
    <property type="entry name" value="Gp4_sf"/>
</dbReference>
<dbReference type="Gene3D" id="1.10.3230.20">
    <property type="entry name" value="P22 tail accessory factor (Gp4)"/>
    <property type="match status" value="1"/>
</dbReference>
<sequence length="165" mass="17681">MTITLPPVTPTPSDDTLPSTSTKRQIVEMAYEECSLAGYEYNVTPEELFSGLRKLDALMARWKVSSRDLSYNAPLQFGDGDLDDVSGIPDAAVEGTAISLAMAIAPAMGKQMSGESRARLNKAMSAISALCAKRPEQGWSRSTIAGAGNRRWAYGSPFMPVGKTS</sequence>
<evidence type="ECO:0000256" key="1">
    <source>
        <dbReference type="SAM" id="MobiDB-lite"/>
    </source>
</evidence>
<evidence type="ECO:0000313" key="2">
    <source>
        <dbReference type="EMBL" id="ASY45366.1"/>
    </source>
</evidence>
<dbReference type="EMBL" id="CP022745">
    <property type="protein sequence ID" value="ASY45366.1"/>
    <property type="molecule type" value="Genomic_DNA"/>
</dbReference>
<name>A0A249MVJ0_SPHXE</name>
<dbReference type="KEGG" id="shyd:CJD35_13680"/>